<gene>
    <name evidence="10" type="ORF">EVOR1521_LOCUS27244</name>
</gene>
<accession>A0AA36NIA8</accession>
<evidence type="ECO:0000256" key="6">
    <source>
        <dbReference type="ARBA" id="ARBA00023128"/>
    </source>
</evidence>
<dbReference type="Pfam" id="PF10436">
    <property type="entry name" value="BCDHK_Adom3"/>
    <property type="match status" value="1"/>
</dbReference>
<dbReference type="EMBL" id="CAUJNA010003559">
    <property type="protein sequence ID" value="CAJ1404871.1"/>
    <property type="molecule type" value="Genomic_DNA"/>
</dbReference>
<keyword evidence="6 8" id="KW-0496">Mitochondrion</keyword>
<evidence type="ECO:0000256" key="2">
    <source>
        <dbReference type="ARBA" id="ARBA00022679"/>
    </source>
</evidence>
<comment type="caution">
    <text evidence="10">The sequence shown here is derived from an EMBL/GenBank/DDBJ whole genome shotgun (WGS) entry which is preliminary data.</text>
</comment>
<dbReference type="InterPro" id="IPR036784">
    <property type="entry name" value="AK/P_DHK_N_sf"/>
</dbReference>
<evidence type="ECO:0000256" key="1">
    <source>
        <dbReference type="ARBA" id="ARBA00006155"/>
    </source>
</evidence>
<comment type="similarity">
    <text evidence="1 8">Belongs to the PDK/BCKDK protein kinase family.</text>
</comment>
<dbReference type="PRINTS" id="PR00344">
    <property type="entry name" value="BCTRLSENSOR"/>
</dbReference>
<keyword evidence="5 8" id="KW-0067">ATP-binding</keyword>
<name>A0AA36NIA8_9DINO</name>
<evidence type="ECO:0000313" key="10">
    <source>
        <dbReference type="EMBL" id="CAJ1404871.1"/>
    </source>
</evidence>
<evidence type="ECO:0000256" key="7">
    <source>
        <dbReference type="ARBA" id="ARBA00048201"/>
    </source>
</evidence>
<keyword evidence="11" id="KW-1185">Reference proteome</keyword>
<dbReference type="InterPro" id="IPR004358">
    <property type="entry name" value="Sig_transdc_His_kin-like_C"/>
</dbReference>
<dbReference type="PANTHER" id="PTHR11947">
    <property type="entry name" value="PYRUVATE DEHYDROGENASE KINASE"/>
    <property type="match status" value="1"/>
</dbReference>
<dbReference type="SUPFAM" id="SSF55874">
    <property type="entry name" value="ATPase domain of HSP90 chaperone/DNA topoisomerase II/histidine kinase"/>
    <property type="match status" value="1"/>
</dbReference>
<dbReference type="AlphaFoldDB" id="A0AA36NIA8"/>
<evidence type="ECO:0000256" key="3">
    <source>
        <dbReference type="ARBA" id="ARBA00022741"/>
    </source>
</evidence>
<dbReference type="InterPro" id="IPR039028">
    <property type="entry name" value="BCKD/PDK"/>
</dbReference>
<dbReference type="Pfam" id="PF02518">
    <property type="entry name" value="HATPase_c"/>
    <property type="match status" value="1"/>
</dbReference>
<reference evidence="10" key="1">
    <citation type="submission" date="2023-08" db="EMBL/GenBank/DDBJ databases">
        <authorList>
            <person name="Chen Y."/>
            <person name="Shah S."/>
            <person name="Dougan E. K."/>
            <person name="Thang M."/>
            <person name="Chan C."/>
        </authorList>
    </citation>
    <scope>NUCLEOTIDE SEQUENCE</scope>
</reference>
<keyword evidence="4 8" id="KW-0418">Kinase</keyword>
<dbReference type="GO" id="GO:0005759">
    <property type="term" value="C:mitochondrial matrix"/>
    <property type="evidence" value="ECO:0007669"/>
    <property type="project" value="UniProtKB-SubCell"/>
</dbReference>
<dbReference type="PANTHER" id="PTHR11947:SF3">
    <property type="entry name" value="[PYRUVATE DEHYDROGENASE (ACETYL-TRANSFERRING)] KINASE, MITOCHONDRIAL"/>
    <property type="match status" value="1"/>
</dbReference>
<dbReference type="GO" id="GO:0005524">
    <property type="term" value="F:ATP binding"/>
    <property type="evidence" value="ECO:0007669"/>
    <property type="project" value="UniProtKB-UniRule"/>
</dbReference>
<evidence type="ECO:0000256" key="5">
    <source>
        <dbReference type="ARBA" id="ARBA00022840"/>
    </source>
</evidence>
<feature type="domain" description="Histidine kinase" evidence="9">
    <location>
        <begin position="245"/>
        <end position="364"/>
    </location>
</feature>
<dbReference type="InterPro" id="IPR005467">
    <property type="entry name" value="His_kinase_dom"/>
</dbReference>
<dbReference type="Proteomes" id="UP001178507">
    <property type="component" value="Unassembled WGS sequence"/>
</dbReference>
<dbReference type="InterPro" id="IPR018955">
    <property type="entry name" value="BCDHK/PDK_N"/>
</dbReference>
<dbReference type="GO" id="GO:0010906">
    <property type="term" value="P:regulation of glucose metabolic process"/>
    <property type="evidence" value="ECO:0007669"/>
    <property type="project" value="TreeGrafter"/>
</dbReference>
<dbReference type="Gene3D" id="1.20.140.20">
    <property type="entry name" value="Alpha-ketoacid/pyruvate dehydrogenase kinase, N-terminal domain"/>
    <property type="match status" value="1"/>
</dbReference>
<sequence>MAARFLRTTCFGIGRRCWARGGVRLYTVQAGPGSAADVAAFASLEPHPRSVQYLMSTVDVSKIWAFLSTELPIRYAERIRSLEQVPHWEEVPDLVEVRDIHLDSFKAVREAQVDTFAQVAHEAILREQRVVDMMAKSMHYLRRDHGDVITEDFVSKFLDDFLLNRIGCQVLLGHFLACRAGQKSGIIDPRCNTKKVCRAGAKAVLEMCVSCTGLCPNVFVDAYSACGNGLDDDDTPRFPYMPHILKYIVMELLKNSCRATVDMLRAGQLHADDYPINVIVCADEDHVTICVADQARGIPRGVNAWSYLYTTAREGEYGGEKRLAGHGVGLPLSRLYARYLGGALDLVSLPGYGTHAYVNLPRVQTQQVEVVPDADYQYDYASLLNFTV</sequence>
<comment type="catalytic activity">
    <reaction evidence="7">
        <text>L-seryl-[pyruvate dehydrogenase E1 alpha subunit] + ATP = O-phospho-L-seryl-[pyruvate dehydrogenase E1 alpha subunit] + ADP + H(+)</text>
        <dbReference type="Rhea" id="RHEA:23052"/>
        <dbReference type="Rhea" id="RHEA-COMP:13689"/>
        <dbReference type="Rhea" id="RHEA-COMP:13690"/>
        <dbReference type="ChEBI" id="CHEBI:15378"/>
        <dbReference type="ChEBI" id="CHEBI:29999"/>
        <dbReference type="ChEBI" id="CHEBI:30616"/>
        <dbReference type="ChEBI" id="CHEBI:83421"/>
        <dbReference type="ChEBI" id="CHEBI:456216"/>
        <dbReference type="EC" id="2.7.11.2"/>
    </reaction>
</comment>
<dbReference type="GO" id="GO:0004740">
    <property type="term" value="F:pyruvate dehydrogenase (acetyl-transferring) kinase activity"/>
    <property type="evidence" value="ECO:0007669"/>
    <property type="project" value="UniProtKB-EC"/>
</dbReference>
<protein>
    <recommendedName>
        <fullName evidence="8">Protein-serine/threonine kinase</fullName>
        <ecNumber evidence="8">2.7.11.-</ecNumber>
    </recommendedName>
</protein>
<comment type="subcellular location">
    <subcellularLocation>
        <location evidence="8">Mitochondrion matrix</location>
    </subcellularLocation>
</comment>
<dbReference type="InterPro" id="IPR036890">
    <property type="entry name" value="HATPase_C_sf"/>
</dbReference>
<evidence type="ECO:0000256" key="4">
    <source>
        <dbReference type="ARBA" id="ARBA00022777"/>
    </source>
</evidence>
<dbReference type="InterPro" id="IPR003594">
    <property type="entry name" value="HATPase_dom"/>
</dbReference>
<dbReference type="EC" id="2.7.11.-" evidence="8"/>
<evidence type="ECO:0000259" key="9">
    <source>
        <dbReference type="PROSITE" id="PS50109"/>
    </source>
</evidence>
<proteinExistence type="inferred from homology"/>
<evidence type="ECO:0000256" key="8">
    <source>
        <dbReference type="RuleBase" id="RU366032"/>
    </source>
</evidence>
<keyword evidence="2 8" id="KW-0808">Transferase</keyword>
<dbReference type="PROSITE" id="PS50109">
    <property type="entry name" value="HIS_KIN"/>
    <property type="match status" value="1"/>
</dbReference>
<dbReference type="SMART" id="SM00387">
    <property type="entry name" value="HATPase_c"/>
    <property type="match status" value="1"/>
</dbReference>
<organism evidence="10 11">
    <name type="scientific">Effrenium voratum</name>
    <dbReference type="NCBI Taxonomy" id="2562239"/>
    <lineage>
        <taxon>Eukaryota</taxon>
        <taxon>Sar</taxon>
        <taxon>Alveolata</taxon>
        <taxon>Dinophyceae</taxon>
        <taxon>Suessiales</taxon>
        <taxon>Symbiodiniaceae</taxon>
        <taxon>Effrenium</taxon>
    </lineage>
</organism>
<dbReference type="SUPFAM" id="SSF69012">
    <property type="entry name" value="alpha-ketoacid dehydrogenase kinase, N-terminal domain"/>
    <property type="match status" value="1"/>
</dbReference>
<keyword evidence="3 8" id="KW-0547">Nucleotide-binding</keyword>
<evidence type="ECO:0000313" key="11">
    <source>
        <dbReference type="Proteomes" id="UP001178507"/>
    </source>
</evidence>
<dbReference type="Gene3D" id="3.30.565.10">
    <property type="entry name" value="Histidine kinase-like ATPase, C-terminal domain"/>
    <property type="match status" value="1"/>
</dbReference>